<organism evidence="1 2">
    <name type="scientific">Anaeromicropila herbilytica</name>
    <dbReference type="NCBI Taxonomy" id="2785025"/>
    <lineage>
        <taxon>Bacteria</taxon>
        <taxon>Bacillati</taxon>
        <taxon>Bacillota</taxon>
        <taxon>Clostridia</taxon>
        <taxon>Lachnospirales</taxon>
        <taxon>Lachnospiraceae</taxon>
        <taxon>Anaeromicropila</taxon>
    </lineage>
</organism>
<proteinExistence type="predicted"/>
<dbReference type="EMBL" id="AP024169">
    <property type="protein sequence ID" value="BCN30723.1"/>
    <property type="molecule type" value="Genomic_DNA"/>
</dbReference>
<dbReference type="RefSeq" id="WP_271715918.1">
    <property type="nucleotide sequence ID" value="NZ_AP024169.1"/>
</dbReference>
<reference evidence="1 2" key="1">
    <citation type="submission" date="2020-11" db="EMBL/GenBank/DDBJ databases">
        <title>Draft genome sequencing of a Lachnospiraceae strain isolated from anoxic soil subjected to BSD treatment.</title>
        <authorList>
            <person name="Uek A."/>
            <person name="Tonouchi A."/>
        </authorList>
    </citation>
    <scope>NUCLEOTIDE SEQUENCE [LARGE SCALE GENOMIC DNA]</scope>
    <source>
        <strain evidence="1 2">TB5</strain>
    </source>
</reference>
<dbReference type="KEGG" id="ahb:bsdtb5_20180"/>
<sequence>MKNNNTVMSKLIRSSFLFSLGMILSIVCLVKPVNAETISTSKSDYSHSIQLTVVNSLEERLSKVLGVLDAKLTSDEKAKSLDYLTRLSNLENNRTTYVQTQEEISLIQDFNTYLNELTIKYFPKAESYAKELEDAFGPVTLSKNNEVIENIKSKISNLDYTKINSIYSQYVDNTIESDAAARQIYSILQKYSNKIESDEVLYNIFTVEYGTKARFTIKDDYTVKYQDPARTGLSNLSKADQAKYKRVWAQVRQILPTKYLGAFAEFDISSDGKYGVAAFVEQLDNDGRYWRISVDPADMSNKNEFYHTVIHEFGHYVSLNNTQVKYIKKDEIINPSKDDYYDTSLIANKNSYLNRYYNTFWKEYAFDRNANTLNQLFFCRHYDEFVSEYAATSVAEDFSESFSYYVLPPKNATLKQKERINFFDQFPELVQLKKSILSNMKKNKLIK</sequence>
<evidence type="ECO:0000313" key="1">
    <source>
        <dbReference type="EMBL" id="BCN30723.1"/>
    </source>
</evidence>
<gene>
    <name evidence="1" type="ORF">bsdtb5_20180</name>
</gene>
<dbReference type="AlphaFoldDB" id="A0A7R7ICG9"/>
<accession>A0A7R7ICG9</accession>
<protein>
    <submittedName>
        <fullName evidence="1">Uncharacterized protein</fullName>
    </submittedName>
</protein>
<evidence type="ECO:0000313" key="2">
    <source>
        <dbReference type="Proteomes" id="UP000595897"/>
    </source>
</evidence>
<name>A0A7R7ICG9_9FIRM</name>
<keyword evidence="2" id="KW-1185">Reference proteome</keyword>
<dbReference type="Proteomes" id="UP000595897">
    <property type="component" value="Chromosome"/>
</dbReference>